<name>A0AAI8L1A3_9ACTN</name>
<evidence type="ECO:0000313" key="2">
    <source>
        <dbReference type="Proteomes" id="UP000265765"/>
    </source>
</evidence>
<reference evidence="1 2" key="1">
    <citation type="submission" date="2018-09" db="EMBL/GenBank/DDBJ databases">
        <title>Production of Trimethoprim by Streptomyces sp. 3E-1.</title>
        <authorList>
            <person name="Kang H.J."/>
            <person name="Kim S.B."/>
        </authorList>
    </citation>
    <scope>NUCLEOTIDE SEQUENCE [LARGE SCALE GENOMIC DNA]</scope>
    <source>
        <strain evidence="1 2">3E-1</strain>
    </source>
</reference>
<proteinExistence type="predicted"/>
<accession>A0AAI8L1A3</accession>
<protein>
    <submittedName>
        <fullName evidence="1">Uncharacterized protein</fullName>
    </submittedName>
</protein>
<organism evidence="1 2">
    <name type="scientific">Streptomyces griseorubiginosus</name>
    <dbReference type="NCBI Taxonomy" id="67304"/>
    <lineage>
        <taxon>Bacteria</taxon>
        <taxon>Bacillati</taxon>
        <taxon>Actinomycetota</taxon>
        <taxon>Actinomycetes</taxon>
        <taxon>Kitasatosporales</taxon>
        <taxon>Streptomycetaceae</taxon>
        <taxon>Streptomyces</taxon>
    </lineage>
</organism>
<dbReference type="KEGG" id="sge:DWG14_03888"/>
<dbReference type="Proteomes" id="UP000265765">
    <property type="component" value="Chromosome"/>
</dbReference>
<dbReference type="EMBL" id="CP032427">
    <property type="protein sequence ID" value="AYC39646.1"/>
    <property type="molecule type" value="Genomic_DNA"/>
</dbReference>
<evidence type="ECO:0000313" key="1">
    <source>
        <dbReference type="EMBL" id="AYC39646.1"/>
    </source>
</evidence>
<dbReference type="AlphaFoldDB" id="A0AAI8L1A3"/>
<sequence>MGRGTLVPIVNLRIVNGSEIYLLNLCDVDAINTNGLQAERLGVMLMSGLGTNERGSSYRYLT</sequence>
<gene>
    <name evidence="1" type="ORF">DWG14_03888</name>
</gene>